<dbReference type="AlphaFoldDB" id="A0A1S8CLF0"/>
<dbReference type="STRING" id="2034155.BMI79_06860"/>
<dbReference type="Pfam" id="PF05973">
    <property type="entry name" value="Gp49"/>
    <property type="match status" value="1"/>
</dbReference>
<proteinExistence type="predicted"/>
<organism evidence="1 2">
    <name type="scientific">Serratia oryzae</name>
    <dbReference type="NCBI Taxonomy" id="2034155"/>
    <lineage>
        <taxon>Bacteria</taxon>
        <taxon>Pseudomonadati</taxon>
        <taxon>Pseudomonadota</taxon>
        <taxon>Gammaproteobacteria</taxon>
        <taxon>Enterobacterales</taxon>
        <taxon>Yersiniaceae</taxon>
        <taxon>Serratia</taxon>
    </lineage>
</organism>
<dbReference type="RefSeq" id="WP_076941422.1">
    <property type="nucleotide sequence ID" value="NZ_MOXD01000003.1"/>
</dbReference>
<protein>
    <submittedName>
        <fullName evidence="1">Diaminopimelate decarboxylase</fullName>
    </submittedName>
</protein>
<dbReference type="InterPro" id="IPR009241">
    <property type="entry name" value="HigB-like"/>
</dbReference>
<reference evidence="1 2" key="1">
    <citation type="submission" date="2016-11" db="EMBL/GenBank/DDBJ databases">
        <title>Rahnella oryzae sp. nov., isolated from rice root.</title>
        <authorList>
            <person name="Zhang X.-X."/>
            <person name="Zhang J."/>
        </authorList>
    </citation>
    <scope>NUCLEOTIDE SEQUENCE [LARGE SCALE GENOMIC DNA]</scope>
    <source>
        <strain evidence="1 2">J11-6</strain>
    </source>
</reference>
<sequence>MWSIKTTDTFDHWFTSLDDTNRASVLAAMMVLREKGPGLSRPYADTIKGSCYSNMKELRIQNRGDPMRVFFAFDPTRTGIVLCAGNKVGNEKRFYDEMLPVADWEFTNWLNTLKKKE</sequence>
<dbReference type="EMBL" id="MOXD01000003">
    <property type="protein sequence ID" value="OMQ24541.1"/>
    <property type="molecule type" value="Genomic_DNA"/>
</dbReference>
<gene>
    <name evidence="1" type="ORF">BMI79_06860</name>
</gene>
<dbReference type="OrthoDB" id="330810at2"/>
<accession>A0A1S8CLF0</accession>
<evidence type="ECO:0000313" key="1">
    <source>
        <dbReference type="EMBL" id="OMQ24541.1"/>
    </source>
</evidence>
<evidence type="ECO:0000313" key="2">
    <source>
        <dbReference type="Proteomes" id="UP000216021"/>
    </source>
</evidence>
<keyword evidence="2" id="KW-1185">Reference proteome</keyword>
<name>A0A1S8CLF0_9GAMM</name>
<dbReference type="Proteomes" id="UP000216021">
    <property type="component" value="Unassembled WGS sequence"/>
</dbReference>
<comment type="caution">
    <text evidence="1">The sequence shown here is derived from an EMBL/GenBank/DDBJ whole genome shotgun (WGS) entry which is preliminary data.</text>
</comment>